<sequence length="76" mass="8975">MNHNAPGILHRSTAHSFTDKNKEVKKNQVSYYEVNDRSTPLTYLFTSLLCVTSVFYASNYCQFLQTITMRFPQQWY</sequence>
<keyword evidence="1" id="KW-0812">Transmembrane</keyword>
<keyword evidence="1" id="KW-0472">Membrane</keyword>
<evidence type="ECO:0000256" key="1">
    <source>
        <dbReference type="SAM" id="Phobius"/>
    </source>
</evidence>
<dbReference type="AlphaFoldDB" id="A0A9J5XBN3"/>
<feature type="transmembrane region" description="Helical" evidence="1">
    <location>
        <begin position="41"/>
        <end position="61"/>
    </location>
</feature>
<evidence type="ECO:0000313" key="2">
    <source>
        <dbReference type="EMBL" id="KAG5584662.1"/>
    </source>
</evidence>
<evidence type="ECO:0000313" key="3">
    <source>
        <dbReference type="Proteomes" id="UP000824120"/>
    </source>
</evidence>
<keyword evidence="1" id="KW-1133">Transmembrane helix</keyword>
<reference evidence="2 3" key="1">
    <citation type="submission" date="2020-09" db="EMBL/GenBank/DDBJ databases">
        <title>De no assembly of potato wild relative species, Solanum commersonii.</title>
        <authorList>
            <person name="Cho K."/>
        </authorList>
    </citation>
    <scope>NUCLEOTIDE SEQUENCE [LARGE SCALE GENOMIC DNA]</scope>
    <source>
        <strain evidence="2">LZ3.2</strain>
        <tissue evidence="2">Leaf</tissue>
    </source>
</reference>
<protein>
    <submittedName>
        <fullName evidence="2">Uncharacterized protein</fullName>
    </submittedName>
</protein>
<name>A0A9J5XBN3_SOLCO</name>
<comment type="caution">
    <text evidence="2">The sequence shown here is derived from an EMBL/GenBank/DDBJ whole genome shotgun (WGS) entry which is preliminary data.</text>
</comment>
<gene>
    <name evidence="2" type="ORF">H5410_045096</name>
</gene>
<proteinExistence type="predicted"/>
<dbReference type="Proteomes" id="UP000824120">
    <property type="component" value="Chromosome 9"/>
</dbReference>
<organism evidence="2 3">
    <name type="scientific">Solanum commersonii</name>
    <name type="common">Commerson's wild potato</name>
    <name type="synonym">Commerson's nightshade</name>
    <dbReference type="NCBI Taxonomy" id="4109"/>
    <lineage>
        <taxon>Eukaryota</taxon>
        <taxon>Viridiplantae</taxon>
        <taxon>Streptophyta</taxon>
        <taxon>Embryophyta</taxon>
        <taxon>Tracheophyta</taxon>
        <taxon>Spermatophyta</taxon>
        <taxon>Magnoliopsida</taxon>
        <taxon>eudicotyledons</taxon>
        <taxon>Gunneridae</taxon>
        <taxon>Pentapetalae</taxon>
        <taxon>asterids</taxon>
        <taxon>lamiids</taxon>
        <taxon>Solanales</taxon>
        <taxon>Solanaceae</taxon>
        <taxon>Solanoideae</taxon>
        <taxon>Solaneae</taxon>
        <taxon>Solanum</taxon>
    </lineage>
</organism>
<accession>A0A9J5XBN3</accession>
<dbReference type="EMBL" id="JACXVP010000009">
    <property type="protein sequence ID" value="KAG5584662.1"/>
    <property type="molecule type" value="Genomic_DNA"/>
</dbReference>
<keyword evidence="3" id="KW-1185">Reference proteome</keyword>